<name>I8RDC3_9FIRM</name>
<dbReference type="RefSeq" id="WP_007936621.1">
    <property type="nucleotide sequence ID" value="NZ_AKVJ01000031.1"/>
</dbReference>
<evidence type="ECO:0000256" key="1">
    <source>
        <dbReference type="SAM" id="Coils"/>
    </source>
</evidence>
<dbReference type="InterPro" id="IPR037208">
    <property type="entry name" value="Spo0E-like_sf"/>
</dbReference>
<dbReference type="EMBL" id="AKVJ01000031">
    <property type="protein sequence ID" value="EIW17253.1"/>
    <property type="molecule type" value="Genomic_DNA"/>
</dbReference>
<dbReference type="Gene3D" id="4.10.280.10">
    <property type="entry name" value="Helix-loop-helix DNA-binding domain"/>
    <property type="match status" value="1"/>
</dbReference>
<comment type="caution">
    <text evidence="2">The sequence shown here is derived from an EMBL/GenBank/DDBJ whole genome shotgun (WGS) entry which is preliminary data.</text>
</comment>
<dbReference type="SUPFAM" id="SSF140500">
    <property type="entry name" value="BAS1536-like"/>
    <property type="match status" value="1"/>
</dbReference>
<dbReference type="Pfam" id="PF09388">
    <property type="entry name" value="SpoOE-like"/>
    <property type="match status" value="1"/>
</dbReference>
<keyword evidence="3" id="KW-1185">Reference proteome</keyword>
<dbReference type="OrthoDB" id="2680637at2"/>
<keyword evidence="1" id="KW-0175">Coiled coil</keyword>
<dbReference type="InterPro" id="IPR018540">
    <property type="entry name" value="Spo0E-like"/>
</dbReference>
<dbReference type="PATRIC" id="fig|1149862.3.peg.3576"/>
<feature type="coiled-coil region" evidence="1">
    <location>
        <begin position="1"/>
        <end position="31"/>
    </location>
</feature>
<reference evidence="2 3" key="1">
    <citation type="journal article" date="2012" name="J. Bacteriol.">
        <title>Draft Genome Sequences for Two Metal-Reducing Pelosinus fermentans Strains Isolated from a Cr(VI)-Contaminated Site and for Type Strain R7.</title>
        <authorList>
            <person name="Brown S.D."/>
            <person name="Podar M."/>
            <person name="Klingeman D.M."/>
            <person name="Johnson C.M."/>
            <person name="Yang Z.K."/>
            <person name="Utturkar S.M."/>
            <person name="Land M.L."/>
            <person name="Mosher J.J."/>
            <person name="Hurt R.A.Jr."/>
            <person name="Phelps T.J."/>
            <person name="Palumbo A.V."/>
            <person name="Arkin A.P."/>
            <person name="Hazen T.C."/>
            <person name="Elias D.A."/>
        </authorList>
    </citation>
    <scope>NUCLEOTIDE SEQUENCE [LARGE SCALE GENOMIC DNA]</scope>
    <source>
        <strain evidence="2 3">B4</strain>
    </source>
</reference>
<dbReference type="GO" id="GO:0043937">
    <property type="term" value="P:regulation of sporulation"/>
    <property type="evidence" value="ECO:0007669"/>
    <property type="project" value="InterPro"/>
</dbReference>
<evidence type="ECO:0000313" key="2">
    <source>
        <dbReference type="EMBL" id="EIW17253.1"/>
    </source>
</evidence>
<proteinExistence type="predicted"/>
<organism evidence="2 3">
    <name type="scientific">Pelosinus fermentans B4</name>
    <dbReference type="NCBI Taxonomy" id="1149862"/>
    <lineage>
        <taxon>Bacteria</taxon>
        <taxon>Bacillati</taxon>
        <taxon>Bacillota</taxon>
        <taxon>Negativicutes</taxon>
        <taxon>Selenomonadales</taxon>
        <taxon>Sporomusaceae</taxon>
        <taxon>Pelosinus</taxon>
    </lineage>
</organism>
<evidence type="ECO:0000313" key="3">
    <source>
        <dbReference type="Proteomes" id="UP000004324"/>
    </source>
</evidence>
<protein>
    <submittedName>
        <fullName evidence="2">Sporulation stage 0, Spo0E-like regulatory phosphatase</fullName>
    </submittedName>
</protein>
<dbReference type="InterPro" id="IPR036638">
    <property type="entry name" value="HLH_DNA-bd_sf"/>
</dbReference>
<accession>I8RDC3</accession>
<sequence>MPEIEEILNKVEELREKLNKLAQNKNEKLTDPKIIAVSRELDILLNTYHKLMTNKMIKLKSQ</sequence>
<gene>
    <name evidence="2" type="ORF">FB4_4609</name>
</gene>
<dbReference type="AlphaFoldDB" id="I8RDC3"/>
<dbReference type="GO" id="GO:0046983">
    <property type="term" value="F:protein dimerization activity"/>
    <property type="evidence" value="ECO:0007669"/>
    <property type="project" value="InterPro"/>
</dbReference>
<dbReference type="Proteomes" id="UP000004324">
    <property type="component" value="Unassembled WGS sequence"/>
</dbReference>